<keyword evidence="1" id="KW-1133">Transmembrane helix</keyword>
<name>A0ABW2NG02_9BACL</name>
<keyword evidence="3" id="KW-1185">Reference proteome</keyword>
<evidence type="ECO:0000313" key="3">
    <source>
        <dbReference type="Proteomes" id="UP001596483"/>
    </source>
</evidence>
<comment type="caution">
    <text evidence="2">The sequence shown here is derived from an EMBL/GenBank/DDBJ whole genome shotgun (WGS) entry which is preliminary data.</text>
</comment>
<organism evidence="2 3">
    <name type="scientific">Bhargavaea changchunensis</name>
    <dbReference type="NCBI Taxonomy" id="2134037"/>
    <lineage>
        <taxon>Bacteria</taxon>
        <taxon>Bacillati</taxon>
        <taxon>Bacillota</taxon>
        <taxon>Bacilli</taxon>
        <taxon>Bacillales</taxon>
        <taxon>Caryophanaceae</taxon>
        <taxon>Bhargavaea</taxon>
    </lineage>
</organism>
<evidence type="ECO:0000256" key="1">
    <source>
        <dbReference type="SAM" id="Phobius"/>
    </source>
</evidence>
<sequence length="51" mass="5639">MTNLGDLLTIIFYLAVAAGIIAAFVLFSRSAKKRKEQLDRIEAKLNDLTGK</sequence>
<dbReference type="Proteomes" id="UP001596483">
    <property type="component" value="Unassembled WGS sequence"/>
</dbReference>
<reference evidence="3" key="1">
    <citation type="journal article" date="2019" name="Int. J. Syst. Evol. Microbiol.">
        <title>The Global Catalogue of Microorganisms (GCM) 10K type strain sequencing project: providing services to taxonomists for standard genome sequencing and annotation.</title>
        <authorList>
            <consortium name="The Broad Institute Genomics Platform"/>
            <consortium name="The Broad Institute Genome Sequencing Center for Infectious Disease"/>
            <person name="Wu L."/>
            <person name="Ma J."/>
        </authorList>
    </citation>
    <scope>NUCLEOTIDE SEQUENCE [LARGE SCALE GENOMIC DNA]</scope>
    <source>
        <strain evidence="3">JCM 4738</strain>
    </source>
</reference>
<dbReference type="RefSeq" id="WP_198304132.1">
    <property type="nucleotide sequence ID" value="NZ_JBHTCT010000030.1"/>
</dbReference>
<protein>
    <recommendedName>
        <fullName evidence="4">DUF4083 domain-containing protein</fullName>
    </recommendedName>
</protein>
<proteinExistence type="predicted"/>
<feature type="transmembrane region" description="Helical" evidence="1">
    <location>
        <begin position="6"/>
        <end position="27"/>
    </location>
</feature>
<evidence type="ECO:0008006" key="4">
    <source>
        <dbReference type="Google" id="ProtNLM"/>
    </source>
</evidence>
<gene>
    <name evidence="2" type="ORF">ACFQQH_10105</name>
</gene>
<keyword evidence="1" id="KW-0472">Membrane</keyword>
<keyword evidence="1" id="KW-0812">Transmembrane</keyword>
<dbReference type="EMBL" id="JBHTCT010000030">
    <property type="protein sequence ID" value="MFC7365469.1"/>
    <property type="molecule type" value="Genomic_DNA"/>
</dbReference>
<evidence type="ECO:0000313" key="2">
    <source>
        <dbReference type="EMBL" id="MFC7365469.1"/>
    </source>
</evidence>
<accession>A0ABW2NG02</accession>